<dbReference type="Pfam" id="PF16363">
    <property type="entry name" value="GDP_Man_Dehyd"/>
    <property type="match status" value="1"/>
</dbReference>
<feature type="domain" description="NAD(P)-binding" evidence="1">
    <location>
        <begin position="9"/>
        <end position="276"/>
    </location>
</feature>
<dbReference type="Gene3D" id="3.90.25.10">
    <property type="entry name" value="UDP-galactose 4-epimerase, domain 1"/>
    <property type="match status" value="1"/>
</dbReference>
<reference evidence="2 3" key="1">
    <citation type="submission" date="2018-03" db="EMBL/GenBank/DDBJ databases">
        <title>First report of an OXA-48+CTX-M-M-producing Kluyvera ascorbata clone recovered from patients admitted in a University Hospital in Madrid, Spain.</title>
        <authorList>
            <person name="Hernandez-Garcia M."/>
            <person name="Leon-Sampedro R."/>
            <person name="Perez-Viso B."/>
            <person name="Morosini M.I."/>
            <person name="Lopez-Fresnena N."/>
            <person name="Coque T.M."/>
            <person name="Bonten M."/>
            <person name="Malhotra-Kumar S."/>
            <person name="Ruiz-Garbajosa P."/>
            <person name="Canton R."/>
        </authorList>
    </citation>
    <scope>NUCLEOTIDE SEQUENCE [LARGE SCALE GENOMIC DNA]</scope>
    <source>
        <strain evidence="2 3">KA2</strain>
    </source>
</reference>
<keyword evidence="3" id="KW-1185">Reference proteome</keyword>
<dbReference type="RefSeq" id="WP_106929566.1">
    <property type="nucleotide sequence ID" value="NZ_CABMMU010000018.1"/>
</dbReference>
<evidence type="ECO:0000259" key="1">
    <source>
        <dbReference type="Pfam" id="PF16363"/>
    </source>
</evidence>
<dbReference type="EMBL" id="PYHO01000018">
    <property type="protein sequence ID" value="PSR45246.1"/>
    <property type="molecule type" value="Genomic_DNA"/>
</dbReference>
<accession>A0A2T2XYA2</accession>
<dbReference type="AlphaFoldDB" id="A0A2T2XYA2"/>
<dbReference type="PANTHER" id="PTHR43000">
    <property type="entry name" value="DTDP-D-GLUCOSE 4,6-DEHYDRATASE-RELATED"/>
    <property type="match status" value="1"/>
</dbReference>
<name>A0A2T2XYA2_9ENTR</name>
<sequence>MFTAGKHALVTGLNGFTGRYVAAELSAAGYRVFGLGSTPSNQLDYFQVDLTDISGLTNVIKQIKPNVVIHLAAIAYVGHGDADGFYNINLLGTRNLLQALCTSHSELDGILLSSSANIYGNSLGGRLNENTPANPANDYAVSKLGMEYMSRLWMDRLPIFITRPFNYTGVGQADNFLLPKIVKHFKNKSPTIELGNIDVWRDFTDVRALSQAYVRLLAARPYGEIINICSGRTYSLRKVIELCEKITGQHIDIRVNQAFVRHNEVKTLCGDTTKLQSFIPDWNVPPLEDTLRWMLESD</sequence>
<proteinExistence type="predicted"/>
<comment type="caution">
    <text evidence="2">The sequence shown here is derived from an EMBL/GenBank/DDBJ whole genome shotgun (WGS) entry which is preliminary data.</text>
</comment>
<gene>
    <name evidence="2" type="ORF">C8256_19290</name>
</gene>
<organism evidence="2 3">
    <name type="scientific">Kluyvera genomosp. 2</name>
    <dbReference type="NCBI Taxonomy" id="2774054"/>
    <lineage>
        <taxon>Bacteria</taxon>
        <taxon>Pseudomonadati</taxon>
        <taxon>Pseudomonadota</taxon>
        <taxon>Gammaproteobacteria</taxon>
        <taxon>Enterobacterales</taxon>
        <taxon>Enterobacteriaceae</taxon>
        <taxon>Kluyvera</taxon>
    </lineage>
</organism>
<dbReference type="Gene3D" id="3.40.50.720">
    <property type="entry name" value="NAD(P)-binding Rossmann-like Domain"/>
    <property type="match status" value="1"/>
</dbReference>
<dbReference type="InterPro" id="IPR036291">
    <property type="entry name" value="NAD(P)-bd_dom_sf"/>
</dbReference>
<dbReference type="InterPro" id="IPR016040">
    <property type="entry name" value="NAD(P)-bd_dom"/>
</dbReference>
<evidence type="ECO:0000313" key="2">
    <source>
        <dbReference type="EMBL" id="PSR45246.1"/>
    </source>
</evidence>
<dbReference type="SUPFAM" id="SSF51735">
    <property type="entry name" value="NAD(P)-binding Rossmann-fold domains"/>
    <property type="match status" value="1"/>
</dbReference>
<evidence type="ECO:0000313" key="3">
    <source>
        <dbReference type="Proteomes" id="UP000240892"/>
    </source>
</evidence>
<protein>
    <submittedName>
        <fullName evidence="2">GDP-mannose 4,6 dehydratase</fullName>
    </submittedName>
</protein>
<dbReference type="Proteomes" id="UP000240892">
    <property type="component" value="Unassembled WGS sequence"/>
</dbReference>